<dbReference type="Proteomes" id="UP001596545">
    <property type="component" value="Unassembled WGS sequence"/>
</dbReference>
<reference evidence="1 2" key="1">
    <citation type="journal article" date="2019" name="Int. J. Syst. Evol. Microbiol.">
        <title>The Global Catalogue of Microorganisms (GCM) 10K type strain sequencing project: providing services to taxonomists for standard genome sequencing and annotation.</title>
        <authorList>
            <consortium name="The Broad Institute Genomics Platform"/>
            <consortium name="The Broad Institute Genome Sequencing Center for Infectious Disease"/>
            <person name="Wu L."/>
            <person name="Ma J."/>
        </authorList>
    </citation>
    <scope>NUCLEOTIDE SEQUENCE [LARGE SCALE GENOMIC DNA]</scope>
    <source>
        <strain evidence="1 2">CGMCC 1.12554</strain>
    </source>
</reference>
<keyword evidence="2" id="KW-1185">Reference proteome</keyword>
<name>A0ABD6API6_9EURY</name>
<dbReference type="EMBL" id="JBHTBL010000032">
    <property type="protein sequence ID" value="MFC7326062.1"/>
    <property type="molecule type" value="Genomic_DNA"/>
</dbReference>
<protein>
    <submittedName>
        <fullName evidence="1">Uncharacterized protein</fullName>
    </submittedName>
</protein>
<sequence length="103" mass="11509">MRWAEISASIGICVQIEVPNIDIDFLNIGEAGHVLPQVFLVLVTVFSPETLREVGIVSELEDLVFRDERAIVVDEYDIVALDVPPRPGYGVPQMWMRSLSDVV</sequence>
<proteinExistence type="predicted"/>
<dbReference type="RefSeq" id="WP_256409735.1">
    <property type="nucleotide sequence ID" value="NZ_JANHDN010000006.1"/>
</dbReference>
<gene>
    <name evidence="1" type="ORF">ACFQMF_16020</name>
</gene>
<organism evidence="1 2">
    <name type="scientific">Halorubrum rutilum</name>
    <dbReference type="NCBI Taxonomy" id="1364933"/>
    <lineage>
        <taxon>Archaea</taxon>
        <taxon>Methanobacteriati</taxon>
        <taxon>Methanobacteriota</taxon>
        <taxon>Stenosarchaea group</taxon>
        <taxon>Halobacteria</taxon>
        <taxon>Halobacteriales</taxon>
        <taxon>Haloferacaceae</taxon>
        <taxon>Halorubrum</taxon>
    </lineage>
</organism>
<evidence type="ECO:0000313" key="2">
    <source>
        <dbReference type="Proteomes" id="UP001596545"/>
    </source>
</evidence>
<evidence type="ECO:0000313" key="1">
    <source>
        <dbReference type="EMBL" id="MFC7326062.1"/>
    </source>
</evidence>
<accession>A0ABD6API6</accession>
<dbReference type="AlphaFoldDB" id="A0ABD6API6"/>
<comment type="caution">
    <text evidence="1">The sequence shown here is derived from an EMBL/GenBank/DDBJ whole genome shotgun (WGS) entry which is preliminary data.</text>
</comment>